<keyword evidence="2" id="KW-1185">Reference proteome</keyword>
<protein>
    <submittedName>
        <fullName evidence="1">Uncharacterized protein</fullName>
    </submittedName>
</protein>
<gene>
    <name evidence="1" type="ORF">MPOCJGCO_1890</name>
</gene>
<evidence type="ECO:0000313" key="1">
    <source>
        <dbReference type="EMBL" id="GJE59788.1"/>
    </source>
</evidence>
<sequence length="65" mass="7106">MNGADLARWRAVTDAVDSHVDGLIARDGRAQAEAVRAIPDVDGAHRRVWERALLLLSWHAAHGPD</sequence>
<dbReference type="EMBL" id="BPRB01000095">
    <property type="protein sequence ID" value="GJE59788.1"/>
    <property type="molecule type" value="Genomic_DNA"/>
</dbReference>
<reference evidence="1" key="2">
    <citation type="submission" date="2021-08" db="EMBL/GenBank/DDBJ databases">
        <authorList>
            <person name="Tani A."/>
            <person name="Ola A."/>
            <person name="Ogura Y."/>
            <person name="Katsura K."/>
            <person name="Hayashi T."/>
        </authorList>
    </citation>
    <scope>NUCLEOTIDE SEQUENCE</scope>
    <source>
        <strain evidence="1">DSM 23632</strain>
    </source>
</reference>
<dbReference type="RefSeq" id="WP_147814714.1">
    <property type="nucleotide sequence ID" value="NZ_BPRB01000095.1"/>
</dbReference>
<reference evidence="1" key="1">
    <citation type="journal article" date="2021" name="Front. Microbiol.">
        <title>Comprehensive Comparative Genomics and Phenotyping of Methylobacterium Species.</title>
        <authorList>
            <person name="Alessa O."/>
            <person name="Ogura Y."/>
            <person name="Fujitani Y."/>
            <person name="Takami H."/>
            <person name="Hayashi T."/>
            <person name="Sahin N."/>
            <person name="Tani A."/>
        </authorList>
    </citation>
    <scope>NUCLEOTIDE SEQUENCE</scope>
    <source>
        <strain evidence="1">DSM 23632</strain>
    </source>
</reference>
<comment type="caution">
    <text evidence="1">The sequence shown here is derived from an EMBL/GenBank/DDBJ whole genome shotgun (WGS) entry which is preliminary data.</text>
</comment>
<name>A0ABQ4TX11_9HYPH</name>
<proteinExistence type="predicted"/>
<evidence type="ECO:0000313" key="2">
    <source>
        <dbReference type="Proteomes" id="UP001055057"/>
    </source>
</evidence>
<accession>A0ABQ4TX11</accession>
<organism evidence="1 2">
    <name type="scientific">Methylobacterium trifolii</name>
    <dbReference type="NCBI Taxonomy" id="1003092"/>
    <lineage>
        <taxon>Bacteria</taxon>
        <taxon>Pseudomonadati</taxon>
        <taxon>Pseudomonadota</taxon>
        <taxon>Alphaproteobacteria</taxon>
        <taxon>Hyphomicrobiales</taxon>
        <taxon>Methylobacteriaceae</taxon>
        <taxon>Methylobacterium</taxon>
    </lineage>
</organism>
<dbReference type="Proteomes" id="UP001055057">
    <property type="component" value="Unassembled WGS sequence"/>
</dbReference>